<keyword evidence="3" id="KW-1185">Reference proteome</keyword>
<sequence length="112" mass="12467">MTLNPVLTFCGTWLFVVSLLNQNERVLGQHDTLGIVEEALLQEDSNSSSSTQNNQQQERLDHEACPCMSSSECPRIYGSNPLDFTEIGEVQPCQETGFVRCCGVSLQRNNVE</sequence>
<reference evidence="2 3" key="1">
    <citation type="submission" date="2024-08" db="EMBL/GenBank/DDBJ databases">
        <authorList>
            <person name="Cucini C."/>
            <person name="Frati F."/>
        </authorList>
    </citation>
    <scope>NUCLEOTIDE SEQUENCE [LARGE SCALE GENOMIC DNA]</scope>
</reference>
<feature type="signal peptide" evidence="1">
    <location>
        <begin position="1"/>
        <end position="28"/>
    </location>
</feature>
<organism evidence="2 3">
    <name type="scientific">Orchesella dallaii</name>
    <dbReference type="NCBI Taxonomy" id="48710"/>
    <lineage>
        <taxon>Eukaryota</taxon>
        <taxon>Metazoa</taxon>
        <taxon>Ecdysozoa</taxon>
        <taxon>Arthropoda</taxon>
        <taxon>Hexapoda</taxon>
        <taxon>Collembola</taxon>
        <taxon>Entomobryomorpha</taxon>
        <taxon>Entomobryoidea</taxon>
        <taxon>Orchesellidae</taxon>
        <taxon>Orchesellinae</taxon>
        <taxon>Orchesella</taxon>
    </lineage>
</organism>
<protein>
    <recommendedName>
        <fullName evidence="4">Secreted protein</fullName>
    </recommendedName>
</protein>
<dbReference type="EMBL" id="CAXLJM020000078">
    <property type="protein sequence ID" value="CAL8129491.1"/>
    <property type="molecule type" value="Genomic_DNA"/>
</dbReference>
<evidence type="ECO:0000313" key="3">
    <source>
        <dbReference type="Proteomes" id="UP001642540"/>
    </source>
</evidence>
<name>A0ABP1RKB2_9HEXA</name>
<feature type="chain" id="PRO_5047361110" description="Secreted protein" evidence="1">
    <location>
        <begin position="29"/>
        <end position="112"/>
    </location>
</feature>
<dbReference type="Proteomes" id="UP001642540">
    <property type="component" value="Unassembled WGS sequence"/>
</dbReference>
<evidence type="ECO:0000313" key="2">
    <source>
        <dbReference type="EMBL" id="CAL8129491.1"/>
    </source>
</evidence>
<accession>A0ABP1RKB2</accession>
<comment type="caution">
    <text evidence="2">The sequence shown here is derived from an EMBL/GenBank/DDBJ whole genome shotgun (WGS) entry which is preliminary data.</text>
</comment>
<gene>
    <name evidence="2" type="ORF">ODALV1_LOCUS23224</name>
</gene>
<evidence type="ECO:0008006" key="4">
    <source>
        <dbReference type="Google" id="ProtNLM"/>
    </source>
</evidence>
<keyword evidence="1" id="KW-0732">Signal</keyword>
<evidence type="ECO:0000256" key="1">
    <source>
        <dbReference type="SAM" id="SignalP"/>
    </source>
</evidence>
<proteinExistence type="predicted"/>